<dbReference type="EMBL" id="BSSU01000008">
    <property type="protein sequence ID" value="GLX82358.1"/>
    <property type="molecule type" value="Genomic_DNA"/>
</dbReference>
<organism evidence="6 7">
    <name type="scientific">Thalassotalea eurytherma</name>
    <dbReference type="NCBI Taxonomy" id="1144278"/>
    <lineage>
        <taxon>Bacteria</taxon>
        <taxon>Pseudomonadati</taxon>
        <taxon>Pseudomonadota</taxon>
        <taxon>Gammaproteobacteria</taxon>
        <taxon>Alteromonadales</taxon>
        <taxon>Colwelliaceae</taxon>
        <taxon>Thalassotalea</taxon>
    </lineage>
</organism>
<name>A0ABQ6H2E7_9GAMM</name>
<dbReference type="Gene3D" id="3.30.1360.150">
    <property type="match status" value="1"/>
</dbReference>
<keyword evidence="3 5" id="KW-0732">Signal</keyword>
<keyword evidence="1" id="KW-0597">Phosphoprotein</keyword>
<evidence type="ECO:0000313" key="7">
    <source>
        <dbReference type="Proteomes" id="UP001157133"/>
    </source>
</evidence>
<dbReference type="PANTHER" id="PTHR10151:SF120">
    <property type="entry name" value="BIS(5'-ADENOSYL)-TRIPHOSPHATASE"/>
    <property type="match status" value="1"/>
</dbReference>
<feature type="chain" id="PRO_5045984721" evidence="5">
    <location>
        <begin position="28"/>
        <end position="565"/>
    </location>
</feature>
<protein>
    <submittedName>
        <fullName evidence="6">Alkaline phosphatase family protein</fullName>
    </submittedName>
</protein>
<dbReference type="Pfam" id="PF01663">
    <property type="entry name" value="Phosphodiest"/>
    <property type="match status" value="1"/>
</dbReference>
<dbReference type="InterPro" id="IPR026263">
    <property type="entry name" value="Alkaline_phosphatase_prok"/>
</dbReference>
<keyword evidence="7" id="KW-1185">Reference proteome</keyword>
<dbReference type="PANTHER" id="PTHR10151">
    <property type="entry name" value="ECTONUCLEOTIDE PYROPHOSPHATASE/PHOSPHODIESTERASE"/>
    <property type="match status" value="1"/>
</dbReference>
<dbReference type="Gene3D" id="3.40.720.10">
    <property type="entry name" value="Alkaline Phosphatase, subunit A"/>
    <property type="match status" value="1"/>
</dbReference>
<evidence type="ECO:0000256" key="2">
    <source>
        <dbReference type="ARBA" id="ARBA00022723"/>
    </source>
</evidence>
<feature type="region of interest" description="Disordered" evidence="4">
    <location>
        <begin position="131"/>
        <end position="150"/>
    </location>
</feature>
<evidence type="ECO:0000256" key="1">
    <source>
        <dbReference type="ARBA" id="ARBA00022553"/>
    </source>
</evidence>
<dbReference type="Proteomes" id="UP001157133">
    <property type="component" value="Unassembled WGS sequence"/>
</dbReference>
<evidence type="ECO:0000256" key="3">
    <source>
        <dbReference type="ARBA" id="ARBA00022729"/>
    </source>
</evidence>
<sequence>MLKVFKESKVKYILGMALATLSLTTFAQQPKLIVQITVDQLRADIPNRYMKNMGNDGFKYLYKNGAVYHNAFHEHANTETIVGHATLATGAHPSEHGMIGNSWFDRNQQRVVYNIEDPQYTLLSADADVNKNTEIDPTQRQARSSGRSPRNMLVSTFSDELLAFTSNKAKVFGVSVKDRGAVSMAGHKGKAFWFSKKSGQFVTSNYYYEQYPKWVEAWNEQNKYLDYADQQWSLMYDEAKYLFNGKDDQQGEINFPGYGNVFPHAYGNKENKYFTTFLTLSPAGDELTTDFAKELIVKEELGQDEITDYLSVSLSSTDYVGHIFGASSLEMEDNLLRLDKTIADLLGFIDSKVGLENTLVVLSSDHGGPDSVHYSQEQGLDAHSVNPDNWQLDKLDEQLQTKFRTQEALVQSFHAPYIYLDHQVINKYKLNKGEVEQYIVKYFDQFPEISSAISSVAIEQGLVQNTQSNNAVIYNHNIARSGDVYLVFQSHSFIDDMEGLKVAAHHGSPWRYDQHVPIIFVAPQIKPKHVYKKVSTADIATTLSAYIGALSPSGASGNVLNEVVK</sequence>
<evidence type="ECO:0000256" key="5">
    <source>
        <dbReference type="SAM" id="SignalP"/>
    </source>
</evidence>
<dbReference type="PIRSF" id="PIRSF031924">
    <property type="entry name" value="Pi-irrepressible_AP"/>
    <property type="match status" value="1"/>
</dbReference>
<keyword evidence="2" id="KW-0479">Metal-binding</keyword>
<proteinExistence type="predicted"/>
<evidence type="ECO:0000256" key="4">
    <source>
        <dbReference type="SAM" id="MobiDB-lite"/>
    </source>
</evidence>
<comment type="caution">
    <text evidence="6">The sequence shown here is derived from an EMBL/GenBank/DDBJ whole genome shotgun (WGS) entry which is preliminary data.</text>
</comment>
<dbReference type="SUPFAM" id="SSF53649">
    <property type="entry name" value="Alkaline phosphatase-like"/>
    <property type="match status" value="1"/>
</dbReference>
<feature type="signal peptide" evidence="5">
    <location>
        <begin position="1"/>
        <end position="27"/>
    </location>
</feature>
<gene>
    <name evidence="6" type="ORF">theurythT_18100</name>
</gene>
<evidence type="ECO:0000313" key="6">
    <source>
        <dbReference type="EMBL" id="GLX82358.1"/>
    </source>
</evidence>
<dbReference type="CDD" id="cd16016">
    <property type="entry name" value="AP-SPAP"/>
    <property type="match status" value="1"/>
</dbReference>
<reference evidence="6 7" key="1">
    <citation type="submission" date="2023-03" db="EMBL/GenBank/DDBJ databases">
        <title>Draft genome sequence of Thalassotalea eurytherma JCM 18482T.</title>
        <authorList>
            <person name="Sawabe T."/>
        </authorList>
    </citation>
    <scope>NUCLEOTIDE SEQUENCE [LARGE SCALE GENOMIC DNA]</scope>
    <source>
        <strain evidence="6 7">JCM 18482</strain>
    </source>
</reference>
<dbReference type="InterPro" id="IPR017850">
    <property type="entry name" value="Alkaline_phosphatase_core_sf"/>
</dbReference>
<feature type="compositionally biased region" description="Polar residues" evidence="4">
    <location>
        <begin position="135"/>
        <end position="150"/>
    </location>
</feature>
<accession>A0ABQ6H2E7</accession>
<dbReference type="RefSeq" id="WP_284207714.1">
    <property type="nucleotide sequence ID" value="NZ_BSSU01000008.1"/>
</dbReference>
<dbReference type="InterPro" id="IPR002591">
    <property type="entry name" value="Phosphodiest/P_Trfase"/>
</dbReference>